<accession>A0A9X0JJG6</accession>
<reference evidence="3 4" key="1">
    <citation type="submission" date="2014-09" db="EMBL/GenBank/DDBJ databases">
        <title>Genome sequence of Pseudomonas lutea strain DSM 17257T.</title>
        <authorList>
            <person name="Kwak Y."/>
            <person name="Shin J.-H."/>
        </authorList>
    </citation>
    <scope>NUCLEOTIDE SEQUENCE [LARGE SCALE GENOMIC DNA]</scope>
    <source>
        <strain evidence="3 4">DSM 17257</strain>
    </source>
</reference>
<evidence type="ECO:0000256" key="2">
    <source>
        <dbReference type="SAM" id="SignalP"/>
    </source>
</evidence>
<protein>
    <submittedName>
        <fullName evidence="3">Lipoprotein</fullName>
    </submittedName>
</protein>
<dbReference type="EMBL" id="JRMB01000001">
    <property type="protein sequence ID" value="KGF64800.1"/>
    <property type="molecule type" value="Genomic_DNA"/>
</dbReference>
<dbReference type="PROSITE" id="PS51257">
    <property type="entry name" value="PROKAR_LIPOPROTEIN"/>
    <property type="match status" value="1"/>
</dbReference>
<feature type="chain" id="PRO_5040863234" evidence="2">
    <location>
        <begin position="22"/>
        <end position="233"/>
    </location>
</feature>
<keyword evidence="2" id="KW-0732">Signal</keyword>
<feature type="coiled-coil region" evidence="1">
    <location>
        <begin position="202"/>
        <end position="229"/>
    </location>
</feature>
<dbReference type="InterPro" id="IPR021413">
    <property type="entry name" value="DUF3053"/>
</dbReference>
<dbReference type="OrthoDB" id="8821151at2"/>
<dbReference type="Pfam" id="PF11254">
    <property type="entry name" value="DUF3053"/>
    <property type="match status" value="1"/>
</dbReference>
<proteinExistence type="predicted"/>
<sequence>MNVTFTRHWLLALALPLLLTACGNSEPDQRAAFKQFLQTRIIDKPGVHVPKLTPDESKAFGDYASHCAVIADFNSGMDASVKPLGGLVQKGAFRSLGDVIERRDDLKAVQSGLNDMVTQLKQQLAKADTAHAQLKQPDDLKPVYDSAYDRTVSVPANTFLTVVPHVNSTLDTGLKVADYVDAHKSQIEINGAVVQVKDAKVQAELNGLLQELNAKARQVQDAQTRLQSVMLGR</sequence>
<comment type="caution">
    <text evidence="3">The sequence shown here is derived from an EMBL/GenBank/DDBJ whole genome shotgun (WGS) entry which is preliminary data.</text>
</comment>
<evidence type="ECO:0000256" key="1">
    <source>
        <dbReference type="SAM" id="Coils"/>
    </source>
</evidence>
<keyword evidence="3" id="KW-0449">Lipoprotein</keyword>
<dbReference type="Proteomes" id="UP000029719">
    <property type="component" value="Unassembled WGS sequence"/>
</dbReference>
<name>A0A9X0JJG6_9PSED</name>
<keyword evidence="1" id="KW-0175">Coiled coil</keyword>
<evidence type="ECO:0000313" key="4">
    <source>
        <dbReference type="Proteomes" id="UP000029719"/>
    </source>
</evidence>
<feature type="signal peptide" evidence="2">
    <location>
        <begin position="1"/>
        <end position="21"/>
    </location>
</feature>
<gene>
    <name evidence="3" type="ORF">LT42_02140</name>
</gene>
<organism evidence="3 4">
    <name type="scientific">Pseudomonas lutea</name>
    <dbReference type="NCBI Taxonomy" id="243924"/>
    <lineage>
        <taxon>Bacteria</taxon>
        <taxon>Pseudomonadati</taxon>
        <taxon>Pseudomonadota</taxon>
        <taxon>Gammaproteobacteria</taxon>
        <taxon>Pseudomonadales</taxon>
        <taxon>Pseudomonadaceae</taxon>
        <taxon>Pseudomonas</taxon>
    </lineage>
</organism>
<dbReference type="AlphaFoldDB" id="A0A9X0JJG6"/>
<dbReference type="RefSeq" id="WP_037009514.1">
    <property type="nucleotide sequence ID" value="NZ_JRMB01000001.1"/>
</dbReference>
<evidence type="ECO:0000313" key="3">
    <source>
        <dbReference type="EMBL" id="KGF64800.1"/>
    </source>
</evidence>